<comment type="caution">
    <text evidence="2">The sequence shown here is derived from an EMBL/GenBank/DDBJ whole genome shotgun (WGS) entry which is preliminary data.</text>
</comment>
<dbReference type="AlphaFoldDB" id="A0A421B3L1"/>
<dbReference type="SMART" id="SM00530">
    <property type="entry name" value="HTH_XRE"/>
    <property type="match status" value="1"/>
</dbReference>
<gene>
    <name evidence="2" type="ORF">CLV68_3396</name>
</gene>
<dbReference type="CDD" id="cd00093">
    <property type="entry name" value="HTH_XRE"/>
    <property type="match status" value="1"/>
</dbReference>
<organism evidence="2 3">
    <name type="scientific">Actinokineospora cianjurensis</name>
    <dbReference type="NCBI Taxonomy" id="585224"/>
    <lineage>
        <taxon>Bacteria</taxon>
        <taxon>Bacillati</taxon>
        <taxon>Actinomycetota</taxon>
        <taxon>Actinomycetes</taxon>
        <taxon>Pseudonocardiales</taxon>
        <taxon>Pseudonocardiaceae</taxon>
        <taxon>Actinokineospora</taxon>
    </lineage>
</organism>
<evidence type="ECO:0000259" key="1">
    <source>
        <dbReference type="PROSITE" id="PS50943"/>
    </source>
</evidence>
<name>A0A421B3L1_9PSEU</name>
<feature type="domain" description="HTH cro/C1-type" evidence="1">
    <location>
        <begin position="11"/>
        <end position="65"/>
    </location>
</feature>
<dbReference type="Proteomes" id="UP000282454">
    <property type="component" value="Unassembled WGS sequence"/>
</dbReference>
<dbReference type="InterPro" id="IPR001387">
    <property type="entry name" value="Cro/C1-type_HTH"/>
</dbReference>
<accession>A0A421B3L1</accession>
<dbReference type="Gene3D" id="1.10.260.40">
    <property type="entry name" value="lambda repressor-like DNA-binding domains"/>
    <property type="match status" value="1"/>
</dbReference>
<reference evidence="2 3" key="1">
    <citation type="submission" date="2018-10" db="EMBL/GenBank/DDBJ databases">
        <title>Genomic Encyclopedia of Archaeal and Bacterial Type Strains, Phase II (KMG-II): from individual species to whole genera.</title>
        <authorList>
            <person name="Goeker M."/>
        </authorList>
    </citation>
    <scope>NUCLEOTIDE SEQUENCE [LARGE SCALE GENOMIC DNA]</scope>
    <source>
        <strain evidence="2 3">DSM 45657</strain>
    </source>
</reference>
<dbReference type="Pfam" id="PF01381">
    <property type="entry name" value="HTH_3"/>
    <property type="match status" value="1"/>
</dbReference>
<dbReference type="PROSITE" id="PS50943">
    <property type="entry name" value="HTH_CROC1"/>
    <property type="match status" value="1"/>
</dbReference>
<dbReference type="InterPro" id="IPR010982">
    <property type="entry name" value="Lambda_DNA-bd_dom_sf"/>
</dbReference>
<evidence type="ECO:0000313" key="2">
    <source>
        <dbReference type="EMBL" id="RLK58915.1"/>
    </source>
</evidence>
<keyword evidence="3" id="KW-1185">Reference proteome</keyword>
<protein>
    <submittedName>
        <fullName evidence="2">Transcriptional regulator with XRE-family HTH domain</fullName>
    </submittedName>
</protein>
<dbReference type="Pfam" id="PF17765">
    <property type="entry name" value="MLTR_LBD"/>
    <property type="match status" value="1"/>
</dbReference>
<dbReference type="OrthoDB" id="2959414at2"/>
<dbReference type="Gene3D" id="3.30.450.180">
    <property type="match status" value="1"/>
</dbReference>
<proteinExistence type="predicted"/>
<dbReference type="RefSeq" id="WP_121391831.1">
    <property type="nucleotide sequence ID" value="NZ_RCDD01000002.1"/>
</dbReference>
<sequence length="261" mass="29298">MTQTASIGGMLREWRRIRDVSQLALASRTEISARHLSFVETGRSAPSRAMVLRLAEQLDVPLRDRNRMLLAAGYAPAYPESALDTPRLESVRAAVRRVLTSHNPFPAFVVDGGWDMVDANTAVTLLTEGAPPDLLAPPFNVLRYSLHPRGLAARIVNLTQWRRYVLTRLERQLRAGLVHLTDLHRELLAFPSTNSLTDPGDCPTDPFDVVTPLRLRHDGHDLSLFGTVTTFGTPRDITVEELHVENFYPSDEATERFLRSR</sequence>
<dbReference type="SUPFAM" id="SSF47413">
    <property type="entry name" value="lambda repressor-like DNA-binding domains"/>
    <property type="match status" value="1"/>
</dbReference>
<dbReference type="PANTHER" id="PTHR35010">
    <property type="entry name" value="BLL4672 PROTEIN-RELATED"/>
    <property type="match status" value="1"/>
</dbReference>
<dbReference type="InterPro" id="IPR041413">
    <property type="entry name" value="MLTR_LBD"/>
</dbReference>
<dbReference type="EMBL" id="RCDD01000002">
    <property type="protein sequence ID" value="RLK58915.1"/>
    <property type="molecule type" value="Genomic_DNA"/>
</dbReference>
<dbReference type="PANTHER" id="PTHR35010:SF4">
    <property type="entry name" value="BLL5781 PROTEIN"/>
    <property type="match status" value="1"/>
</dbReference>
<dbReference type="GO" id="GO:0003677">
    <property type="term" value="F:DNA binding"/>
    <property type="evidence" value="ECO:0007669"/>
    <property type="project" value="InterPro"/>
</dbReference>
<evidence type="ECO:0000313" key="3">
    <source>
        <dbReference type="Proteomes" id="UP000282454"/>
    </source>
</evidence>